<evidence type="ECO:0000256" key="5">
    <source>
        <dbReference type="ARBA" id="ARBA00022989"/>
    </source>
</evidence>
<feature type="transmembrane region" description="Helical" evidence="8">
    <location>
        <begin position="139"/>
        <end position="157"/>
    </location>
</feature>
<dbReference type="InterPro" id="IPR036259">
    <property type="entry name" value="MFS_trans_sf"/>
</dbReference>
<feature type="compositionally biased region" description="Basic and acidic residues" evidence="7">
    <location>
        <begin position="7"/>
        <end position="19"/>
    </location>
</feature>
<gene>
    <name evidence="9" type="ORF">CPB83DRAFT_896834</name>
</gene>
<keyword evidence="3" id="KW-0813">Transport</keyword>
<feature type="transmembrane region" description="Helical" evidence="8">
    <location>
        <begin position="339"/>
        <end position="357"/>
    </location>
</feature>
<comment type="subcellular location">
    <subcellularLocation>
        <location evidence="1">Endomembrane system</location>
        <topology evidence="1">Multi-pass membrane protein</topology>
    </subcellularLocation>
</comment>
<evidence type="ECO:0000313" key="9">
    <source>
        <dbReference type="EMBL" id="KAF9525660.1"/>
    </source>
</evidence>
<dbReference type="AlphaFoldDB" id="A0A9P6EAU5"/>
<evidence type="ECO:0000256" key="7">
    <source>
        <dbReference type="SAM" id="MobiDB-lite"/>
    </source>
</evidence>
<sequence>MQTDDSMYSHHAEQDEHPTFTESTPLISEPPISLQTCGATVAQVQFLTLCLSTFILGWNSSRYFLLFFNLEHYGIGMTEGIRVVQLSQGIGIAAGGLINMPLTPTLGFGKIVLLGSAVQTIACLLQAILPIWPLFVSSYFLQGLGLVLLNTHARAFIAVKRHNDFKMGLLFVIHDVGNMASLSFLSQNHHSEILRKCYLFFSLFLSFLSVVTLVVVFRLRKLDVCLREGGDEPCDSEPDDLSHLDGFTQLIGMKTTHILAAFYSVYTVTRAITTLTILRYESGHLVAFLSVLSSGSTLGYVILIPLNRKVGEINAAYYYTLSAIVALLVAYFVPLVAVQAIAVGWIGIIYSVLSPIVMTYTGRTIPRHLVPGAIGWLTTCSTIFLEAVPPVSNAIFSRYGVSSLLLCAFIGLILMSLALYRLRKTPSP</sequence>
<dbReference type="GO" id="GO:0022857">
    <property type="term" value="F:transmembrane transporter activity"/>
    <property type="evidence" value="ECO:0007669"/>
    <property type="project" value="InterPro"/>
</dbReference>
<keyword evidence="4 8" id="KW-0812">Transmembrane</keyword>
<feature type="region of interest" description="Disordered" evidence="7">
    <location>
        <begin position="1"/>
        <end position="23"/>
    </location>
</feature>
<evidence type="ECO:0000256" key="6">
    <source>
        <dbReference type="ARBA" id="ARBA00023136"/>
    </source>
</evidence>
<comment type="caution">
    <text evidence="9">The sequence shown here is derived from an EMBL/GenBank/DDBJ whole genome shotgun (WGS) entry which is preliminary data.</text>
</comment>
<keyword evidence="5 8" id="KW-1133">Transmembrane helix</keyword>
<proteinExistence type="inferred from homology"/>
<comment type="similarity">
    <text evidence="2">Belongs to the major facilitator superfamily.</text>
</comment>
<evidence type="ECO:0000256" key="4">
    <source>
        <dbReference type="ARBA" id="ARBA00022692"/>
    </source>
</evidence>
<dbReference type="SUPFAM" id="SSF103473">
    <property type="entry name" value="MFS general substrate transporter"/>
    <property type="match status" value="1"/>
</dbReference>
<dbReference type="Gene3D" id="1.20.1250.20">
    <property type="entry name" value="MFS general substrate transporter like domains"/>
    <property type="match status" value="1"/>
</dbReference>
<evidence type="ECO:0000256" key="8">
    <source>
        <dbReference type="SAM" id="Phobius"/>
    </source>
</evidence>
<dbReference type="InterPro" id="IPR051788">
    <property type="entry name" value="MFS_Transporter"/>
</dbReference>
<keyword evidence="6 8" id="KW-0472">Membrane</keyword>
<dbReference type="GO" id="GO:0012505">
    <property type="term" value="C:endomembrane system"/>
    <property type="evidence" value="ECO:0007669"/>
    <property type="project" value="UniProtKB-SubCell"/>
</dbReference>
<name>A0A9P6EAU5_9AGAR</name>
<feature type="transmembrane region" description="Helical" evidence="8">
    <location>
        <begin position="399"/>
        <end position="420"/>
    </location>
</feature>
<dbReference type="EMBL" id="MU157881">
    <property type="protein sequence ID" value="KAF9525660.1"/>
    <property type="molecule type" value="Genomic_DNA"/>
</dbReference>
<feature type="transmembrane region" description="Helical" evidence="8">
    <location>
        <begin position="198"/>
        <end position="217"/>
    </location>
</feature>
<dbReference type="PANTHER" id="PTHR23514:SF3">
    <property type="entry name" value="BYPASS OF STOP CODON PROTEIN 6"/>
    <property type="match status" value="1"/>
</dbReference>
<evidence type="ECO:0000256" key="3">
    <source>
        <dbReference type="ARBA" id="ARBA00022448"/>
    </source>
</evidence>
<feature type="transmembrane region" description="Helical" evidence="8">
    <location>
        <begin position="316"/>
        <end position="333"/>
    </location>
</feature>
<feature type="transmembrane region" description="Helical" evidence="8">
    <location>
        <begin position="258"/>
        <end position="278"/>
    </location>
</feature>
<feature type="transmembrane region" description="Helical" evidence="8">
    <location>
        <begin position="169"/>
        <end position="186"/>
    </location>
</feature>
<dbReference type="InterPro" id="IPR011701">
    <property type="entry name" value="MFS"/>
</dbReference>
<dbReference type="Pfam" id="PF07690">
    <property type="entry name" value="MFS_1"/>
    <property type="match status" value="1"/>
</dbReference>
<evidence type="ECO:0000313" key="10">
    <source>
        <dbReference type="Proteomes" id="UP000807306"/>
    </source>
</evidence>
<dbReference type="OrthoDB" id="413079at2759"/>
<dbReference type="Proteomes" id="UP000807306">
    <property type="component" value="Unassembled WGS sequence"/>
</dbReference>
<dbReference type="GO" id="GO:0016020">
    <property type="term" value="C:membrane"/>
    <property type="evidence" value="ECO:0007669"/>
    <property type="project" value="TreeGrafter"/>
</dbReference>
<reference evidence="9" key="1">
    <citation type="submission" date="2020-11" db="EMBL/GenBank/DDBJ databases">
        <authorList>
            <consortium name="DOE Joint Genome Institute"/>
            <person name="Ahrendt S."/>
            <person name="Riley R."/>
            <person name="Andreopoulos W."/>
            <person name="Labutti K."/>
            <person name="Pangilinan J."/>
            <person name="Ruiz-Duenas F.J."/>
            <person name="Barrasa J.M."/>
            <person name="Sanchez-Garcia M."/>
            <person name="Camarero S."/>
            <person name="Miyauchi S."/>
            <person name="Serrano A."/>
            <person name="Linde D."/>
            <person name="Babiker R."/>
            <person name="Drula E."/>
            <person name="Ayuso-Fernandez I."/>
            <person name="Pacheco R."/>
            <person name="Padilla G."/>
            <person name="Ferreira P."/>
            <person name="Barriuso J."/>
            <person name="Kellner H."/>
            <person name="Castanera R."/>
            <person name="Alfaro M."/>
            <person name="Ramirez L."/>
            <person name="Pisabarro A.G."/>
            <person name="Kuo A."/>
            <person name="Tritt A."/>
            <person name="Lipzen A."/>
            <person name="He G."/>
            <person name="Yan M."/>
            <person name="Ng V."/>
            <person name="Cullen D."/>
            <person name="Martin F."/>
            <person name="Rosso M.-N."/>
            <person name="Henrissat B."/>
            <person name="Hibbett D."/>
            <person name="Martinez A.T."/>
            <person name="Grigoriev I.V."/>
        </authorList>
    </citation>
    <scope>NUCLEOTIDE SEQUENCE</scope>
    <source>
        <strain evidence="9">CBS 506.95</strain>
    </source>
</reference>
<feature type="transmembrane region" description="Helical" evidence="8">
    <location>
        <begin position="284"/>
        <end position="304"/>
    </location>
</feature>
<evidence type="ECO:0000256" key="1">
    <source>
        <dbReference type="ARBA" id="ARBA00004127"/>
    </source>
</evidence>
<organism evidence="9 10">
    <name type="scientific">Crepidotus variabilis</name>
    <dbReference type="NCBI Taxonomy" id="179855"/>
    <lineage>
        <taxon>Eukaryota</taxon>
        <taxon>Fungi</taxon>
        <taxon>Dikarya</taxon>
        <taxon>Basidiomycota</taxon>
        <taxon>Agaricomycotina</taxon>
        <taxon>Agaricomycetes</taxon>
        <taxon>Agaricomycetidae</taxon>
        <taxon>Agaricales</taxon>
        <taxon>Agaricineae</taxon>
        <taxon>Crepidotaceae</taxon>
        <taxon>Crepidotus</taxon>
    </lineage>
</organism>
<protein>
    <submittedName>
        <fullName evidence="9">Major facilitator superfamily domain-containing protein</fullName>
    </submittedName>
</protein>
<keyword evidence="10" id="KW-1185">Reference proteome</keyword>
<accession>A0A9P6EAU5</accession>
<dbReference type="PANTHER" id="PTHR23514">
    <property type="entry name" value="BYPASS OF STOP CODON PROTEIN 6"/>
    <property type="match status" value="1"/>
</dbReference>
<evidence type="ECO:0000256" key="2">
    <source>
        <dbReference type="ARBA" id="ARBA00008335"/>
    </source>
</evidence>
<feature type="transmembrane region" description="Helical" evidence="8">
    <location>
        <begin position="369"/>
        <end position="387"/>
    </location>
</feature>